<comment type="caution">
    <text evidence="1">The sequence shown here is derived from an EMBL/GenBank/DDBJ whole genome shotgun (WGS) entry which is preliminary data.</text>
</comment>
<sequence>MLNHHTNLEGQQEEVIMILKEKVIMRIFHQKRWVLAPERWGISLGNIDVLLVIFGYLRTLERGCLNMPSTRMAVNILTKANVLIAPAMAADAERLCSLLLRGI</sequence>
<keyword evidence="2" id="KW-1185">Reference proteome</keyword>
<proteinExistence type="predicted"/>
<name>A0ACC0ZTW1_9ROSI</name>
<dbReference type="Proteomes" id="UP001164250">
    <property type="component" value="Chromosome 15"/>
</dbReference>
<evidence type="ECO:0000313" key="1">
    <source>
        <dbReference type="EMBL" id="KAJ0075093.1"/>
    </source>
</evidence>
<organism evidence="1 2">
    <name type="scientific">Pistacia atlantica</name>
    <dbReference type="NCBI Taxonomy" id="434234"/>
    <lineage>
        <taxon>Eukaryota</taxon>
        <taxon>Viridiplantae</taxon>
        <taxon>Streptophyta</taxon>
        <taxon>Embryophyta</taxon>
        <taxon>Tracheophyta</taxon>
        <taxon>Spermatophyta</taxon>
        <taxon>Magnoliopsida</taxon>
        <taxon>eudicotyledons</taxon>
        <taxon>Gunneridae</taxon>
        <taxon>Pentapetalae</taxon>
        <taxon>rosids</taxon>
        <taxon>malvids</taxon>
        <taxon>Sapindales</taxon>
        <taxon>Anacardiaceae</taxon>
        <taxon>Pistacia</taxon>
    </lineage>
</organism>
<accession>A0ACC0ZTW1</accession>
<protein>
    <submittedName>
        <fullName evidence="1">Uncharacterized protein</fullName>
    </submittedName>
</protein>
<dbReference type="EMBL" id="CM047910">
    <property type="protein sequence ID" value="KAJ0075093.1"/>
    <property type="molecule type" value="Genomic_DNA"/>
</dbReference>
<gene>
    <name evidence="1" type="ORF">Patl1_33406</name>
</gene>
<reference evidence="2" key="1">
    <citation type="journal article" date="2023" name="G3 (Bethesda)">
        <title>Genome assembly and association tests identify interacting loci associated with vigor, precocity, and sex in interspecific pistachio rootstocks.</title>
        <authorList>
            <person name="Palmer W."/>
            <person name="Jacygrad E."/>
            <person name="Sagayaradj S."/>
            <person name="Cavanaugh K."/>
            <person name="Han R."/>
            <person name="Bertier L."/>
            <person name="Beede B."/>
            <person name="Kafkas S."/>
            <person name="Golino D."/>
            <person name="Preece J."/>
            <person name="Michelmore R."/>
        </authorList>
    </citation>
    <scope>NUCLEOTIDE SEQUENCE [LARGE SCALE GENOMIC DNA]</scope>
</reference>
<evidence type="ECO:0000313" key="2">
    <source>
        <dbReference type="Proteomes" id="UP001164250"/>
    </source>
</evidence>